<evidence type="ECO:0000313" key="3">
    <source>
        <dbReference type="EMBL" id="PZO86126.1"/>
    </source>
</evidence>
<feature type="compositionally biased region" description="Low complexity" evidence="1">
    <location>
        <begin position="328"/>
        <end position="363"/>
    </location>
</feature>
<accession>A0A2W4ZXB2</accession>
<evidence type="ECO:0000256" key="1">
    <source>
        <dbReference type="SAM" id="MobiDB-lite"/>
    </source>
</evidence>
<reference evidence="3 4" key="1">
    <citation type="submission" date="2017-08" db="EMBL/GenBank/DDBJ databases">
        <title>Infants hospitalized years apart are colonized by the same room-sourced microbial strains.</title>
        <authorList>
            <person name="Brooks B."/>
            <person name="Olm M.R."/>
            <person name="Firek B.A."/>
            <person name="Baker R."/>
            <person name="Thomas B.C."/>
            <person name="Morowitz M.J."/>
            <person name="Banfield J.F."/>
        </authorList>
    </citation>
    <scope>NUCLEOTIDE SEQUENCE [LARGE SCALE GENOMIC DNA]</scope>
    <source>
        <strain evidence="3">S2_018_000_R2_104</strain>
    </source>
</reference>
<dbReference type="Pfam" id="PF02120">
    <property type="entry name" value="Flg_hook"/>
    <property type="match status" value="1"/>
</dbReference>
<feature type="domain" description="Flagellar hook-length control protein-like C-terminal" evidence="2">
    <location>
        <begin position="433"/>
        <end position="485"/>
    </location>
</feature>
<protein>
    <recommendedName>
        <fullName evidence="2">Flagellar hook-length control protein-like C-terminal domain-containing protein</fullName>
    </recommendedName>
</protein>
<proteinExistence type="predicted"/>
<dbReference type="InterPro" id="IPR021136">
    <property type="entry name" value="Flagellar_hook_control-like_C"/>
</dbReference>
<sequence length="486" mass="49653">MTSINPIATKVAAGSAPNASAPLQGSTSGVLGGVGGQNFFDLILSNLLGGDAAKTDVNAKSIADKIMQGMTNEQAAPATTPANVSTATGAVKSNENSLALLQIALANQGVDADGNIVLQDASLKADTLQSSLTVTDKVINHLKNMLPENADKEGVFSQLISKLQAKSDTLRASLSALNEGMISKDTAVEDIPMPLLISLGLNPSEIAEVATKIEDLEKKLGRDITVEDLIAGVGGIIPPAPETAVVASASIQKTITTDLTAGIGEDAEPTDDLARQLNALDVGGSDDKEKQPALNTMAKEPMLPAKSSEQAPARNDLRTDADIEIPADDAASADKAAKDTTAPSAKDAAPTNTPAQAHTAKTAASASNGFNNLTFQSALSASAGDAASQGIFFGTAPATSYGAAAQAANVITSSATAGQPHPAANIVAATMIKSAKAGDDQTIRLRLDPPELGNVGIRLQFSKDKTVKAHIVAEKAETYMMLQKDS</sequence>
<dbReference type="EMBL" id="QFNK01000128">
    <property type="protein sequence ID" value="PZO86126.1"/>
    <property type="molecule type" value="Genomic_DNA"/>
</dbReference>
<comment type="caution">
    <text evidence="3">The sequence shown here is derived from an EMBL/GenBank/DDBJ whole genome shotgun (WGS) entry which is preliminary data.</text>
</comment>
<organism evidence="3 4">
    <name type="scientific">Micavibrio aeruginosavorus</name>
    <dbReference type="NCBI Taxonomy" id="349221"/>
    <lineage>
        <taxon>Bacteria</taxon>
        <taxon>Pseudomonadati</taxon>
        <taxon>Bdellovibrionota</taxon>
        <taxon>Bdellovibrionia</taxon>
        <taxon>Bdellovibrionales</taxon>
        <taxon>Pseudobdellovibrionaceae</taxon>
        <taxon>Micavibrio</taxon>
    </lineage>
</organism>
<evidence type="ECO:0000313" key="4">
    <source>
        <dbReference type="Proteomes" id="UP000249557"/>
    </source>
</evidence>
<dbReference type="AlphaFoldDB" id="A0A2W4ZXB2"/>
<evidence type="ECO:0000259" key="2">
    <source>
        <dbReference type="Pfam" id="PF02120"/>
    </source>
</evidence>
<name>A0A2W4ZXB2_9BACT</name>
<feature type="region of interest" description="Disordered" evidence="1">
    <location>
        <begin position="281"/>
        <end position="363"/>
    </location>
</feature>
<feature type="non-terminal residue" evidence="3">
    <location>
        <position position="486"/>
    </location>
</feature>
<dbReference type="Gene3D" id="3.30.750.140">
    <property type="match status" value="1"/>
</dbReference>
<gene>
    <name evidence="3" type="ORF">DI626_06885</name>
</gene>
<dbReference type="Proteomes" id="UP000249557">
    <property type="component" value="Unassembled WGS sequence"/>
</dbReference>
<dbReference type="InterPro" id="IPR038610">
    <property type="entry name" value="FliK-like_C_sf"/>
</dbReference>